<gene>
    <name evidence="2" type="ORF">PACLA_8A082844</name>
</gene>
<comment type="caution">
    <text evidence="2">The sequence shown here is derived from an EMBL/GenBank/DDBJ whole genome shotgun (WGS) entry which is preliminary data.</text>
</comment>
<protein>
    <submittedName>
        <fullName evidence="2">Uncharacterized protein</fullName>
    </submittedName>
</protein>
<dbReference type="Proteomes" id="UP001152795">
    <property type="component" value="Unassembled WGS sequence"/>
</dbReference>
<feature type="non-terminal residue" evidence="2">
    <location>
        <position position="486"/>
    </location>
</feature>
<dbReference type="OrthoDB" id="416119at2759"/>
<feature type="region of interest" description="Disordered" evidence="1">
    <location>
        <begin position="369"/>
        <end position="430"/>
    </location>
</feature>
<keyword evidence="3" id="KW-1185">Reference proteome</keyword>
<name>A0A6S7IGN1_PARCT</name>
<evidence type="ECO:0000313" key="2">
    <source>
        <dbReference type="EMBL" id="CAB4016129.1"/>
    </source>
</evidence>
<dbReference type="AlphaFoldDB" id="A0A6S7IGN1"/>
<dbReference type="PANTHER" id="PTHR19446">
    <property type="entry name" value="REVERSE TRANSCRIPTASES"/>
    <property type="match status" value="1"/>
</dbReference>
<feature type="non-terminal residue" evidence="2">
    <location>
        <position position="1"/>
    </location>
</feature>
<organism evidence="2 3">
    <name type="scientific">Paramuricea clavata</name>
    <name type="common">Red gorgonian</name>
    <name type="synonym">Violescent sea-whip</name>
    <dbReference type="NCBI Taxonomy" id="317549"/>
    <lineage>
        <taxon>Eukaryota</taxon>
        <taxon>Metazoa</taxon>
        <taxon>Cnidaria</taxon>
        <taxon>Anthozoa</taxon>
        <taxon>Octocorallia</taxon>
        <taxon>Malacalcyonacea</taxon>
        <taxon>Plexauridae</taxon>
        <taxon>Paramuricea</taxon>
    </lineage>
</organism>
<evidence type="ECO:0000256" key="1">
    <source>
        <dbReference type="SAM" id="MobiDB-lite"/>
    </source>
</evidence>
<reference evidence="2" key="1">
    <citation type="submission" date="2020-04" db="EMBL/GenBank/DDBJ databases">
        <authorList>
            <person name="Alioto T."/>
            <person name="Alioto T."/>
            <person name="Gomez Garrido J."/>
        </authorList>
    </citation>
    <scope>NUCLEOTIDE SEQUENCE</scope>
    <source>
        <strain evidence="2">A484AB</strain>
    </source>
</reference>
<sequence>ENLQILGGAGSDGFPMEFYMRFWQSFSTDLVCVLNVAYETGQLSTSQRRGLIIILYKKNDHLETKNWRPISHLNVDYKIATRALLGSLLAVIGTVVGTDQMCGVPGHRFNFGPSFSSPVNSLTTNELIEEIWHLCHVFAIPAWASKLGPLVLLLKLVCMPVHTPRYTQIHCTNPRGPLRMRPFNESDVKHIIYHARHSIYILRAEISISRSYSMNTNISVRLLANSGIGPYIWAHCHPTPIHQYNTLRNIHTEAINWKKANSKFSPQWGSIQETIDYKHTALKLLITYRMAIDDSVSIHEGSLALFMIVYSSLHFCKSVPNSFTRHWCFAGSKVESSNSKPASNTHNSKALARTSLPLFMLGKGMNRKTVQKTITDSTNKKTTEDRRKETGVQAAGTLKTKSLTSDSDSNHEDKPPPKTLKTTPPPLKEETCSSHQYHLQKPLHLIAIGHSKLTMMKNELHPDTNRIHELEQQINQLVTTRIEGVK</sequence>
<feature type="compositionally biased region" description="Basic and acidic residues" evidence="1">
    <location>
        <begin position="378"/>
        <end position="390"/>
    </location>
</feature>
<evidence type="ECO:0000313" key="3">
    <source>
        <dbReference type="Proteomes" id="UP001152795"/>
    </source>
</evidence>
<dbReference type="EMBL" id="CACRXK020008984">
    <property type="protein sequence ID" value="CAB4016129.1"/>
    <property type="molecule type" value="Genomic_DNA"/>
</dbReference>
<accession>A0A6S7IGN1</accession>
<proteinExistence type="predicted"/>